<protein>
    <submittedName>
        <fullName evidence="1">Uncharacterized protein</fullName>
    </submittedName>
</protein>
<organism evidence="1 2">
    <name type="scientific">Haloferula helveola</name>
    <dbReference type="NCBI Taxonomy" id="490095"/>
    <lineage>
        <taxon>Bacteria</taxon>
        <taxon>Pseudomonadati</taxon>
        <taxon>Verrucomicrobiota</taxon>
        <taxon>Verrucomicrobiia</taxon>
        <taxon>Verrucomicrobiales</taxon>
        <taxon>Verrucomicrobiaceae</taxon>
        <taxon>Haloferula</taxon>
    </lineage>
</organism>
<sequence length="471" mass="52821">MAGWLVVLPLLAEEPGRAVPLLDRDAVDPGDEYVPLEMEEPKIDPGIQLRDRVESASGQFGVSGGVGPQRSSLALEAESVRERFNRLIGEKSPDVTMPIEIILHGQPGDEPRARPLAFELRFTAETYLLRIHVDLARGLDNEKMERALLTGLLYQRALKGVKPGGLGSPLKAPVWLVEGLREAEKWRSGLGDRALYQGVFERGGHFTMDQLLGIDEAGFARLDGVSRTMFRVLSGALVMALLEQPRGQEAFAGFCDEIARFEGEYPILMRRHFPELNLSERSLVKWWALTLAKLADAPITDSMGIAESEKALAAALTLRYEDGEGLARTASFESLENLPDLDEAERFMVIRPAQEALNRLSYRCFPSYRPLLFEYQELLVSWADKGAKGSTAEALADLAEMREIMASRALRARDYMDYVEISQANELSGSFDDYLELKKELEERPRVERDDPISGYLDRFDRVYDPRVGRK</sequence>
<gene>
    <name evidence="1" type="ORF">HAHE_40520</name>
</gene>
<proteinExistence type="predicted"/>
<evidence type="ECO:0000313" key="1">
    <source>
        <dbReference type="EMBL" id="BCX50144.1"/>
    </source>
</evidence>
<name>A0ABN6HFD3_9BACT</name>
<evidence type="ECO:0000313" key="2">
    <source>
        <dbReference type="Proteomes" id="UP001374893"/>
    </source>
</evidence>
<dbReference type="RefSeq" id="WP_338687070.1">
    <property type="nucleotide sequence ID" value="NZ_AP024702.1"/>
</dbReference>
<keyword evidence="2" id="KW-1185">Reference proteome</keyword>
<accession>A0ABN6HFD3</accession>
<dbReference type="EMBL" id="AP024702">
    <property type="protein sequence ID" value="BCX50144.1"/>
    <property type="molecule type" value="Genomic_DNA"/>
</dbReference>
<reference evidence="1 2" key="1">
    <citation type="submission" date="2021-06" db="EMBL/GenBank/DDBJ databases">
        <title>Complete genome of Haloferula helveola possessing various polysaccharide degrading enzymes.</title>
        <authorList>
            <person name="Takami H."/>
            <person name="Huang C."/>
            <person name="Hamasaki K."/>
        </authorList>
    </citation>
    <scope>NUCLEOTIDE SEQUENCE [LARGE SCALE GENOMIC DNA]</scope>
    <source>
        <strain evidence="1 2">CN-1</strain>
    </source>
</reference>
<dbReference type="Proteomes" id="UP001374893">
    <property type="component" value="Chromosome"/>
</dbReference>